<dbReference type="HAMAP" id="MF_01915">
    <property type="entry name" value="LPS_assembly_LptC"/>
    <property type="match status" value="1"/>
</dbReference>
<proteinExistence type="inferred from homology"/>
<dbReference type="InterPro" id="IPR026265">
    <property type="entry name" value="LptC"/>
</dbReference>
<evidence type="ECO:0000313" key="9">
    <source>
        <dbReference type="Proteomes" id="UP000288361"/>
    </source>
</evidence>
<evidence type="ECO:0000256" key="7">
    <source>
        <dbReference type="PIRNR" id="PIRNR028513"/>
    </source>
</evidence>
<dbReference type="GO" id="GO:0030288">
    <property type="term" value="C:outer membrane-bounded periplasmic space"/>
    <property type="evidence" value="ECO:0007669"/>
    <property type="project" value="TreeGrafter"/>
</dbReference>
<keyword evidence="1 6" id="KW-1003">Cell membrane</keyword>
<dbReference type="GO" id="GO:0015221">
    <property type="term" value="F:lipopolysaccharide transmembrane transporter activity"/>
    <property type="evidence" value="ECO:0007669"/>
    <property type="project" value="InterPro"/>
</dbReference>
<dbReference type="Gene3D" id="2.60.450.10">
    <property type="entry name" value="Lipopolysaccharide (LPS) transport protein A like domain"/>
    <property type="match status" value="1"/>
</dbReference>
<dbReference type="AlphaFoldDB" id="A0A432YU91"/>
<evidence type="ECO:0000313" key="8">
    <source>
        <dbReference type="EMBL" id="RUO66898.1"/>
    </source>
</evidence>
<evidence type="ECO:0000256" key="1">
    <source>
        <dbReference type="ARBA" id="ARBA00022475"/>
    </source>
</evidence>
<comment type="similarity">
    <text evidence="6 7">Belongs to the LptC family.</text>
</comment>
<organism evidence="8 9">
    <name type="scientific">Idiomarina piscisalsi</name>
    <dbReference type="NCBI Taxonomy" id="1096243"/>
    <lineage>
        <taxon>Bacteria</taxon>
        <taxon>Pseudomonadati</taxon>
        <taxon>Pseudomonadota</taxon>
        <taxon>Gammaproteobacteria</taxon>
        <taxon>Alteromonadales</taxon>
        <taxon>Idiomarinaceae</taxon>
        <taxon>Idiomarina</taxon>
    </lineage>
</organism>
<comment type="subunit">
    <text evidence="6">Component of the lipopolysaccharide transport and assembly complex. Interacts with LptA and the LptBFG transporter complex.</text>
</comment>
<comment type="function">
    <text evidence="7">Required for the translocation of lipopolysaccharide (LPS) from the inner membrane to the outer membrane.</text>
</comment>
<dbReference type="GO" id="GO:0005886">
    <property type="term" value="C:plasma membrane"/>
    <property type="evidence" value="ECO:0007669"/>
    <property type="project" value="UniProtKB-SubCell"/>
</dbReference>
<dbReference type="InterPro" id="IPR010664">
    <property type="entry name" value="LipoPS_assembly_LptC-rel"/>
</dbReference>
<dbReference type="RefSeq" id="WP_126752016.1">
    <property type="nucleotide sequence ID" value="NZ_JBHUMT010000013.1"/>
</dbReference>
<comment type="subcellular location">
    <subcellularLocation>
        <location evidence="6">Cell inner membrane</location>
        <topology evidence="6">Single-pass membrane protein</topology>
    </subcellularLocation>
</comment>
<evidence type="ECO:0000256" key="2">
    <source>
        <dbReference type="ARBA" id="ARBA00022519"/>
    </source>
</evidence>
<dbReference type="Proteomes" id="UP000288361">
    <property type="component" value="Unassembled WGS sequence"/>
</dbReference>
<keyword evidence="2 6" id="KW-0997">Cell inner membrane</keyword>
<sequence>MNWRIVGIIVLLFGLGLLLVLRPFSDDDEEGAATATKLMQPDFTAYGLETKIFESYGALAHQIRSEEMAHYNQIGLTELKQPKYSVFSQDGTETWQVSAEQGTFYDDKTLILERSVEIQALLESSPIQRIMTEYLVIDLANESMSTEYPVIMRGPQVVVRGDGLSADMSAEIMELKRHVKTVFQPKS</sequence>
<dbReference type="Pfam" id="PF06835">
    <property type="entry name" value="LptC"/>
    <property type="match status" value="1"/>
</dbReference>
<dbReference type="InterPro" id="IPR052363">
    <property type="entry name" value="LPS_export_LptC"/>
</dbReference>
<keyword evidence="4 6" id="KW-1133">Transmembrane helix</keyword>
<comment type="caution">
    <text evidence="8">The sequence shown here is derived from an EMBL/GenBank/DDBJ whole genome shotgun (WGS) entry which is preliminary data.</text>
</comment>
<evidence type="ECO:0000256" key="3">
    <source>
        <dbReference type="ARBA" id="ARBA00022692"/>
    </source>
</evidence>
<dbReference type="PIRSF" id="PIRSF028513">
    <property type="entry name" value="LptC"/>
    <property type="match status" value="1"/>
</dbReference>
<evidence type="ECO:0000256" key="4">
    <source>
        <dbReference type="ARBA" id="ARBA00022989"/>
    </source>
</evidence>
<gene>
    <name evidence="6 8" type="primary">lptC</name>
    <name evidence="8" type="ORF">CWI73_06405</name>
</gene>
<accession>A0A432YU91</accession>
<dbReference type="EMBL" id="PIQA01000003">
    <property type="protein sequence ID" value="RUO66898.1"/>
    <property type="molecule type" value="Genomic_DNA"/>
</dbReference>
<evidence type="ECO:0000256" key="5">
    <source>
        <dbReference type="ARBA" id="ARBA00023136"/>
    </source>
</evidence>
<dbReference type="NCBIfam" id="TIGR04409">
    <property type="entry name" value="LptC_YrbK"/>
    <property type="match status" value="1"/>
</dbReference>
<dbReference type="PANTHER" id="PTHR37481:SF1">
    <property type="entry name" value="LIPOPOLYSACCHARIDE EXPORT SYSTEM PROTEIN LPTC"/>
    <property type="match status" value="1"/>
</dbReference>
<comment type="function">
    <text evidence="6">Involved in the assembly of lipopolysaccharide (LPS). Required for the translocation of LPS from the inner membrane to the outer membrane. Facilitates the transfer of LPS from the inner membrane to the periplasmic protein LptA. Could be a docking site for LptA.</text>
</comment>
<name>A0A432YU91_9GAMM</name>
<evidence type="ECO:0000256" key="6">
    <source>
        <dbReference type="HAMAP-Rule" id="MF_01915"/>
    </source>
</evidence>
<keyword evidence="5 6" id="KW-0472">Membrane</keyword>
<keyword evidence="3 6" id="KW-0812">Transmembrane</keyword>
<protein>
    <recommendedName>
        <fullName evidence="6 7">Lipopolysaccharide export system protein LptC</fullName>
    </recommendedName>
</protein>
<dbReference type="PANTHER" id="PTHR37481">
    <property type="entry name" value="LIPOPOLYSACCHARIDE EXPORT SYSTEM PROTEIN LPTC"/>
    <property type="match status" value="1"/>
</dbReference>
<reference evidence="8 9" key="1">
    <citation type="journal article" date="2011" name="Front. Microbiol.">
        <title>Genomic signatures of strain selection and enhancement in Bacillus atrophaeus var. globigii, a historical biowarfare simulant.</title>
        <authorList>
            <person name="Gibbons H.S."/>
            <person name="Broomall S.M."/>
            <person name="McNew L.A."/>
            <person name="Daligault H."/>
            <person name="Chapman C."/>
            <person name="Bruce D."/>
            <person name="Karavis M."/>
            <person name="Krepps M."/>
            <person name="McGregor P.A."/>
            <person name="Hong C."/>
            <person name="Park K.H."/>
            <person name="Akmal A."/>
            <person name="Feldman A."/>
            <person name="Lin J.S."/>
            <person name="Chang W.E."/>
            <person name="Higgs B.W."/>
            <person name="Demirev P."/>
            <person name="Lindquist J."/>
            <person name="Liem A."/>
            <person name="Fochler E."/>
            <person name="Read T.D."/>
            <person name="Tapia R."/>
            <person name="Johnson S."/>
            <person name="Bishop-Lilly K.A."/>
            <person name="Detter C."/>
            <person name="Han C."/>
            <person name="Sozhamannan S."/>
            <person name="Rosenzweig C.N."/>
            <person name="Skowronski E.W."/>
        </authorList>
    </citation>
    <scope>NUCLEOTIDE SEQUENCE [LARGE SCALE GENOMIC DNA]</scope>
    <source>
        <strain evidence="8 9">TPS4-2</strain>
    </source>
</reference>
<dbReference type="GO" id="GO:0043165">
    <property type="term" value="P:Gram-negative-bacterium-type cell outer membrane assembly"/>
    <property type="evidence" value="ECO:0007669"/>
    <property type="project" value="UniProtKB-UniRule"/>
</dbReference>
<dbReference type="GO" id="GO:0017089">
    <property type="term" value="F:glycolipid transfer activity"/>
    <property type="evidence" value="ECO:0007669"/>
    <property type="project" value="TreeGrafter"/>
</dbReference>